<dbReference type="InterPro" id="IPR011008">
    <property type="entry name" value="Dimeric_a/b-barrel"/>
</dbReference>
<evidence type="ECO:0000313" key="1">
    <source>
        <dbReference type="EMBL" id="MBB5782225.1"/>
    </source>
</evidence>
<organism evidence="1 2">
    <name type="scientific">Nonomuraea jabiensis</name>
    <dbReference type="NCBI Taxonomy" id="882448"/>
    <lineage>
        <taxon>Bacteria</taxon>
        <taxon>Bacillati</taxon>
        <taxon>Actinomycetota</taxon>
        <taxon>Actinomycetes</taxon>
        <taxon>Streptosporangiales</taxon>
        <taxon>Streptosporangiaceae</taxon>
        <taxon>Nonomuraea</taxon>
    </lineage>
</organism>
<gene>
    <name evidence="1" type="ORF">HD596_008981</name>
</gene>
<name>A0A7W9GE91_9ACTN</name>
<sequence>MIVRTWTGRVPIRHAAAFARHLQATGAAECATVPGCLGSRTVRTEIDGWVEFRFISRWQSWEAIGLFAGPDIGKAVLYPGDEAYELRASATVEHEEIET</sequence>
<evidence type="ECO:0000313" key="2">
    <source>
        <dbReference type="Proteomes" id="UP000579153"/>
    </source>
</evidence>
<accession>A0A7W9GE91</accession>
<evidence type="ECO:0008006" key="3">
    <source>
        <dbReference type="Google" id="ProtNLM"/>
    </source>
</evidence>
<dbReference type="SUPFAM" id="SSF54909">
    <property type="entry name" value="Dimeric alpha+beta barrel"/>
    <property type="match status" value="1"/>
</dbReference>
<dbReference type="RefSeq" id="WP_185075372.1">
    <property type="nucleotide sequence ID" value="NZ_JACHMB010000001.1"/>
</dbReference>
<reference evidence="1 2" key="1">
    <citation type="submission" date="2020-08" db="EMBL/GenBank/DDBJ databases">
        <title>Sequencing the genomes of 1000 actinobacteria strains.</title>
        <authorList>
            <person name="Klenk H.-P."/>
        </authorList>
    </citation>
    <scope>NUCLEOTIDE SEQUENCE [LARGE SCALE GENOMIC DNA]</scope>
    <source>
        <strain evidence="1 2">DSM 45507</strain>
    </source>
</reference>
<comment type="caution">
    <text evidence="1">The sequence shown here is derived from an EMBL/GenBank/DDBJ whole genome shotgun (WGS) entry which is preliminary data.</text>
</comment>
<protein>
    <recommendedName>
        <fullName evidence="3">Antibiotic biosynthesis monooxygenase</fullName>
    </recommendedName>
</protein>
<proteinExistence type="predicted"/>
<keyword evidence="2" id="KW-1185">Reference proteome</keyword>
<dbReference type="AlphaFoldDB" id="A0A7W9GE91"/>
<dbReference type="Proteomes" id="UP000579153">
    <property type="component" value="Unassembled WGS sequence"/>
</dbReference>
<dbReference type="EMBL" id="JACHMB010000001">
    <property type="protein sequence ID" value="MBB5782225.1"/>
    <property type="molecule type" value="Genomic_DNA"/>
</dbReference>